<accession>A0A6C0ATG4</accession>
<evidence type="ECO:0000313" key="3">
    <source>
        <dbReference type="EMBL" id="QHS82856.1"/>
    </source>
</evidence>
<dbReference type="PANTHER" id="PTHR13844">
    <property type="entry name" value="SWI/SNF-RELATED MATRIX-ASSOCIATED ACTIN-DEPENDENT REGULATOR OF CHROMATIN SUBFAMILY D"/>
    <property type="match status" value="1"/>
</dbReference>
<dbReference type="InterPro" id="IPR036885">
    <property type="entry name" value="SWIB_MDM2_dom_sf"/>
</dbReference>
<name>A0A6C0ATG4_9ZZZZ</name>
<dbReference type="InterPro" id="IPR019835">
    <property type="entry name" value="SWIB_domain"/>
</dbReference>
<proteinExistence type="predicted"/>
<dbReference type="InterPro" id="IPR003121">
    <property type="entry name" value="SWIB_MDM2_domain"/>
</dbReference>
<feature type="compositionally biased region" description="Low complexity" evidence="1">
    <location>
        <begin position="44"/>
        <end position="54"/>
    </location>
</feature>
<evidence type="ECO:0000259" key="2">
    <source>
        <dbReference type="PROSITE" id="PS51925"/>
    </source>
</evidence>
<evidence type="ECO:0000256" key="1">
    <source>
        <dbReference type="SAM" id="MobiDB-lite"/>
    </source>
</evidence>
<organism evidence="3">
    <name type="scientific">viral metagenome</name>
    <dbReference type="NCBI Taxonomy" id="1070528"/>
    <lineage>
        <taxon>unclassified sequences</taxon>
        <taxon>metagenomes</taxon>
        <taxon>organismal metagenomes</taxon>
    </lineage>
</organism>
<dbReference type="EMBL" id="MN740806">
    <property type="protein sequence ID" value="QHS82856.1"/>
    <property type="molecule type" value="Genomic_DNA"/>
</dbReference>
<feature type="domain" description="DM2" evidence="2">
    <location>
        <begin position="131"/>
        <end position="214"/>
    </location>
</feature>
<dbReference type="AlphaFoldDB" id="A0A6C0ATG4"/>
<sequence>MVRASKSTEKSSAQSVSATPAPVSNELTASSAKAKESKPRAKKAAATQAAAPVEPVVETPVASDAAAVDAAPALISKLTEFSAKLQQLAGLFSTIKNDFKTLEKTVNREMKVAQKASSKRRRNVGNRKPSGFIKPTRISDELAEFLGKAVGTEMARTDVSKEINVYITTNSLQDKSNGRQINPDAKLTKLLKLEKDDVLTYFNLQRYMKHHFIKQEAAATA</sequence>
<dbReference type="CDD" id="cd10567">
    <property type="entry name" value="SWIB-MDM2_like"/>
    <property type="match status" value="1"/>
</dbReference>
<feature type="region of interest" description="Disordered" evidence="1">
    <location>
        <begin position="1"/>
        <end position="54"/>
    </location>
</feature>
<dbReference type="SMART" id="SM00151">
    <property type="entry name" value="SWIB"/>
    <property type="match status" value="1"/>
</dbReference>
<dbReference type="PROSITE" id="PS51925">
    <property type="entry name" value="SWIB_MDM2"/>
    <property type="match status" value="1"/>
</dbReference>
<dbReference type="Pfam" id="PF02201">
    <property type="entry name" value="SWIB"/>
    <property type="match status" value="1"/>
</dbReference>
<protein>
    <recommendedName>
        <fullName evidence="2">DM2 domain-containing protein</fullName>
    </recommendedName>
</protein>
<dbReference type="Gene3D" id="1.10.245.10">
    <property type="entry name" value="SWIB/MDM2 domain"/>
    <property type="match status" value="1"/>
</dbReference>
<reference evidence="3" key="1">
    <citation type="journal article" date="2020" name="Nature">
        <title>Giant virus diversity and host interactions through global metagenomics.</title>
        <authorList>
            <person name="Schulz F."/>
            <person name="Roux S."/>
            <person name="Paez-Espino D."/>
            <person name="Jungbluth S."/>
            <person name="Walsh D.A."/>
            <person name="Denef V.J."/>
            <person name="McMahon K.D."/>
            <person name="Konstantinidis K.T."/>
            <person name="Eloe-Fadrosh E.A."/>
            <person name="Kyrpides N.C."/>
            <person name="Woyke T."/>
        </authorList>
    </citation>
    <scope>NUCLEOTIDE SEQUENCE</scope>
    <source>
        <strain evidence="3">GVMAG-S-1101171-111</strain>
    </source>
</reference>
<dbReference type="SUPFAM" id="SSF47592">
    <property type="entry name" value="SWIB/MDM2 domain"/>
    <property type="match status" value="1"/>
</dbReference>
<feature type="region of interest" description="Disordered" evidence="1">
    <location>
        <begin position="111"/>
        <end position="133"/>
    </location>
</feature>